<dbReference type="EMBL" id="JBHSWN010000001">
    <property type="protein sequence ID" value="MFC6788788.1"/>
    <property type="molecule type" value="Genomic_DNA"/>
</dbReference>
<feature type="region of interest" description="Disordered" evidence="1">
    <location>
        <begin position="264"/>
        <end position="286"/>
    </location>
</feature>
<dbReference type="PANTHER" id="PTHR43433">
    <property type="entry name" value="HYDROLASE, ALPHA/BETA FOLD FAMILY PROTEIN"/>
    <property type="match status" value="1"/>
</dbReference>
<evidence type="ECO:0000256" key="1">
    <source>
        <dbReference type="SAM" id="MobiDB-lite"/>
    </source>
</evidence>
<dbReference type="PRINTS" id="PR00111">
    <property type="entry name" value="ABHYDROLASE"/>
</dbReference>
<dbReference type="InterPro" id="IPR000073">
    <property type="entry name" value="AB_hydrolase_1"/>
</dbReference>
<dbReference type="PANTHER" id="PTHR43433:SF5">
    <property type="entry name" value="AB HYDROLASE-1 DOMAIN-CONTAINING PROTEIN"/>
    <property type="match status" value="1"/>
</dbReference>
<dbReference type="Gene3D" id="3.40.50.1820">
    <property type="entry name" value="alpha/beta hydrolase"/>
    <property type="match status" value="1"/>
</dbReference>
<dbReference type="InterPro" id="IPR050471">
    <property type="entry name" value="AB_hydrolase"/>
</dbReference>
<dbReference type="GO" id="GO:0047570">
    <property type="term" value="F:3-oxoadipate enol-lactonase activity"/>
    <property type="evidence" value="ECO:0007669"/>
    <property type="project" value="UniProtKB-EC"/>
</dbReference>
<dbReference type="RefSeq" id="WP_378967137.1">
    <property type="nucleotide sequence ID" value="NZ_JBHSWN010000001.1"/>
</dbReference>
<comment type="caution">
    <text evidence="3">The sequence shown here is derived from an EMBL/GenBank/DDBJ whole genome shotgun (WGS) entry which is preliminary data.</text>
</comment>
<proteinExistence type="predicted"/>
<dbReference type="Pfam" id="PF12697">
    <property type="entry name" value="Abhydrolase_6"/>
    <property type="match status" value="1"/>
</dbReference>
<evidence type="ECO:0000259" key="2">
    <source>
        <dbReference type="Pfam" id="PF12697"/>
    </source>
</evidence>
<name>A0ABW2BED5_9HYPH</name>
<keyword evidence="4" id="KW-1185">Reference proteome</keyword>
<dbReference type="InterPro" id="IPR026968">
    <property type="entry name" value="PcaD/CatD"/>
</dbReference>
<feature type="domain" description="AB hydrolase-1" evidence="2">
    <location>
        <begin position="35"/>
        <end position="250"/>
    </location>
</feature>
<dbReference type="EC" id="3.1.1.24" evidence="3"/>
<protein>
    <submittedName>
        <fullName evidence="3">3-oxoadipate enol-lactonase</fullName>
        <ecNumber evidence="3">3.1.1.24</ecNumber>
    </submittedName>
</protein>
<dbReference type="InterPro" id="IPR029058">
    <property type="entry name" value="AB_hydrolase_fold"/>
</dbReference>
<dbReference type="SUPFAM" id="SSF53474">
    <property type="entry name" value="alpha/beta-Hydrolases"/>
    <property type="match status" value="1"/>
</dbReference>
<evidence type="ECO:0000313" key="4">
    <source>
        <dbReference type="Proteomes" id="UP001596292"/>
    </source>
</evidence>
<evidence type="ECO:0000313" key="3">
    <source>
        <dbReference type="EMBL" id="MFC6788788.1"/>
    </source>
</evidence>
<gene>
    <name evidence="3" type="primary">pcaD</name>
    <name evidence="3" type="ORF">ACFQE0_03590</name>
</gene>
<dbReference type="NCBIfam" id="TIGR02427">
    <property type="entry name" value="protocat_pcaD"/>
    <property type="match status" value="1"/>
</dbReference>
<keyword evidence="3" id="KW-0378">Hydrolase</keyword>
<sequence length="286" mass="30246">MASISVNGIDLHHTLEGPEGAPVVAFSNSLGATLAMWDALLPALAGHYRILRYDTRGHGASGARDARTEIADLSGDLVGLLDALGIARAHCVGLSLGGMTVQDLACRMPERVISATLMATAACLPSEEMWNERSRTVREKGLGALVEATLGRWFTSGFVEHEPAAVQAVRERFVACDPVGYAACCGAIGRMDLRPGLGALQAPTLVIAGREDPSTPPTMAQEICDHVPQAELVVLPKAAHLLAVERPDAVGPYLRVFLDRNSRHPITKKPPASRSPGASRLQVKGA</sequence>
<dbReference type="Proteomes" id="UP001596292">
    <property type="component" value="Unassembled WGS sequence"/>
</dbReference>
<accession>A0ABW2BED5</accession>
<organism evidence="3 4">
    <name type="scientific">Methylobacterium komagatae</name>
    <dbReference type="NCBI Taxonomy" id="374425"/>
    <lineage>
        <taxon>Bacteria</taxon>
        <taxon>Pseudomonadati</taxon>
        <taxon>Pseudomonadota</taxon>
        <taxon>Alphaproteobacteria</taxon>
        <taxon>Hyphomicrobiales</taxon>
        <taxon>Methylobacteriaceae</taxon>
        <taxon>Methylobacterium</taxon>
    </lineage>
</organism>
<reference evidence="4" key="1">
    <citation type="journal article" date="2019" name="Int. J. Syst. Evol. Microbiol.">
        <title>The Global Catalogue of Microorganisms (GCM) 10K type strain sequencing project: providing services to taxonomists for standard genome sequencing and annotation.</title>
        <authorList>
            <consortium name="The Broad Institute Genomics Platform"/>
            <consortium name="The Broad Institute Genome Sequencing Center for Infectious Disease"/>
            <person name="Wu L."/>
            <person name="Ma J."/>
        </authorList>
    </citation>
    <scope>NUCLEOTIDE SEQUENCE [LARGE SCALE GENOMIC DNA]</scope>
    <source>
        <strain evidence="4">CCUG 48316</strain>
    </source>
</reference>